<dbReference type="Pfam" id="PF11638">
    <property type="entry name" value="DnaA_N"/>
    <property type="match status" value="1"/>
</dbReference>
<feature type="domain" description="Chromosomal replication initiator DnaA C-terminal" evidence="13">
    <location>
        <begin position="366"/>
        <end position="435"/>
    </location>
</feature>
<dbReference type="HAMAP" id="MF_00377">
    <property type="entry name" value="DnaA_bact"/>
    <property type="match status" value="1"/>
</dbReference>
<evidence type="ECO:0000256" key="2">
    <source>
        <dbReference type="ARBA" id="ARBA00022490"/>
    </source>
</evidence>
<organism evidence="14 15">
    <name type="scientific">Litoreibacter arenae DSM 19593</name>
    <dbReference type="NCBI Taxonomy" id="1123360"/>
    <lineage>
        <taxon>Bacteria</taxon>
        <taxon>Pseudomonadati</taxon>
        <taxon>Pseudomonadota</taxon>
        <taxon>Alphaproteobacteria</taxon>
        <taxon>Rhodobacterales</taxon>
        <taxon>Roseobacteraceae</taxon>
        <taxon>Litoreibacter</taxon>
    </lineage>
</organism>
<dbReference type="GO" id="GO:0003688">
    <property type="term" value="F:DNA replication origin binding"/>
    <property type="evidence" value="ECO:0007669"/>
    <property type="project" value="UniProtKB-UniRule"/>
</dbReference>
<dbReference type="OrthoDB" id="9807019at2"/>
<proteinExistence type="inferred from homology"/>
<dbReference type="InterPro" id="IPR018312">
    <property type="entry name" value="Chromosome_initiator_DnaA_CS"/>
</dbReference>
<keyword evidence="2 8" id="KW-0963">Cytoplasm</keyword>
<dbReference type="STRING" id="1123360.thalar_03072"/>
<dbReference type="InterPro" id="IPR003593">
    <property type="entry name" value="AAA+_ATPase"/>
</dbReference>
<dbReference type="GO" id="GO:0005886">
    <property type="term" value="C:plasma membrane"/>
    <property type="evidence" value="ECO:0007669"/>
    <property type="project" value="TreeGrafter"/>
</dbReference>
<dbReference type="PRINTS" id="PR00051">
    <property type="entry name" value="DNAA"/>
</dbReference>
<comment type="function">
    <text evidence="8 10">Plays an essential role in the initiation and regulation of chromosomal replication. ATP-DnaA binds to the origin of replication (oriC) to initiate formation of the DNA replication initiation complex once per cell cycle. Binds the DnaA box (a 9 base pair repeat at the origin) and separates the double-stranded (ds)DNA. Forms a right-handed helical filament on oriC DNA; dsDNA binds to the exterior of the filament while single-stranded (ss)DNA is stabiized in the filament's interior. The ATP-DnaA-oriC complex binds and stabilizes one strand of the AT-rich DNA unwinding element (DUE), permitting loading of DNA polymerase. After initiation quickly degrades to an ADP-DnaA complex that is not apt for DNA replication. Binds acidic phospholipids.</text>
</comment>
<gene>
    <name evidence="8" type="primary">dnaA</name>
    <name evidence="14" type="ORF">thalar_03072</name>
</gene>
<feature type="region of interest" description="Domain I, interacts with DnaA modulators" evidence="8">
    <location>
        <begin position="1"/>
        <end position="88"/>
    </location>
</feature>
<dbReference type="InterPro" id="IPR010921">
    <property type="entry name" value="Trp_repressor/repl_initiator"/>
</dbReference>
<dbReference type="InterPro" id="IPR027417">
    <property type="entry name" value="P-loop_NTPase"/>
</dbReference>
<evidence type="ECO:0000256" key="1">
    <source>
        <dbReference type="ARBA" id="ARBA00006583"/>
    </source>
</evidence>
<comment type="caution">
    <text evidence="14">The sequence shown here is derived from an EMBL/GenBank/DDBJ whole genome shotgun (WGS) entry which is preliminary data.</text>
</comment>
<feature type="binding site" evidence="8">
    <location>
        <position position="163"/>
    </location>
    <ligand>
        <name>ATP</name>
        <dbReference type="ChEBI" id="CHEBI:30616"/>
    </ligand>
</feature>
<dbReference type="eggNOG" id="COG0593">
    <property type="taxonomic scope" value="Bacteria"/>
</dbReference>
<sequence>MTNDTWGQARETLQTTIGKNNYQTWIEPLTFVSCEGGVAEFGVQTSFQGDWVSRNFGDEILRQFDKLGEPVDRLKFSVQSNRPRMAAATKPSPTPEKFLKKSAQITNAPDETILGAPLDKRFTFDSFVVGKPNELAHAAARRVAEGGPVSFNPLFLYGGVGLGKTHLMHAIAWELQSRSPELRVVYLSAEQFMYRFIQALRDKQMMDFKSLFRSVDVLMVDDVQFIAGKDSTQDEFFHTFNALIDQQKQIIISADRAPGEIDGLEERIRSRLQWGLVVDLHPTDYELRLGILQQKVELYRSQYQELKISDGVLEFLAHRISNNVRVLEGALTRLFALASLVGREITLEMAQESLADILRQSDRKVTMDEIMRKTCDYYNVRMSDLLSPKRSRNIARPRQMAMWLAKQLTQRSYPEIGKRFGNRDHTTVIHAVRKIDELKAQDSQVAEDAEMLRRMLEA</sequence>
<dbReference type="GO" id="GO:0005524">
    <property type="term" value="F:ATP binding"/>
    <property type="evidence" value="ECO:0007669"/>
    <property type="project" value="UniProtKB-UniRule"/>
</dbReference>
<keyword evidence="3 8" id="KW-0235">DNA replication</keyword>
<evidence type="ECO:0000256" key="8">
    <source>
        <dbReference type="HAMAP-Rule" id="MF_00377"/>
    </source>
</evidence>
<dbReference type="FunFam" id="3.40.50.300:FF:000668">
    <property type="entry name" value="Chromosomal replication initiator protein DnaA"/>
    <property type="match status" value="1"/>
</dbReference>
<keyword evidence="7 8" id="KW-0238">DNA-binding</keyword>
<evidence type="ECO:0000256" key="10">
    <source>
        <dbReference type="RuleBase" id="RU000577"/>
    </source>
</evidence>
<keyword evidence="4 8" id="KW-0547">Nucleotide-binding</keyword>
<evidence type="ECO:0000256" key="9">
    <source>
        <dbReference type="NCBIfam" id="TIGR00362"/>
    </source>
</evidence>
<feature type="binding site" evidence="8">
    <location>
        <position position="164"/>
    </location>
    <ligand>
        <name>ATP</name>
        <dbReference type="ChEBI" id="CHEBI:30616"/>
    </ligand>
</feature>
<keyword evidence="6 8" id="KW-0446">Lipid-binding</keyword>
<dbReference type="InterPro" id="IPR038454">
    <property type="entry name" value="DnaA_N_sf"/>
</dbReference>
<dbReference type="Gene3D" id="1.10.1750.10">
    <property type="match status" value="1"/>
</dbReference>
<evidence type="ECO:0000259" key="13">
    <source>
        <dbReference type="SMART" id="SM00760"/>
    </source>
</evidence>
<dbReference type="Pfam" id="PF08299">
    <property type="entry name" value="Bac_DnaA_C"/>
    <property type="match status" value="1"/>
</dbReference>
<evidence type="ECO:0000256" key="4">
    <source>
        <dbReference type="ARBA" id="ARBA00022741"/>
    </source>
</evidence>
<dbReference type="PANTHER" id="PTHR30050">
    <property type="entry name" value="CHROMOSOMAL REPLICATION INITIATOR PROTEIN DNAA"/>
    <property type="match status" value="1"/>
</dbReference>
<keyword evidence="15" id="KW-1185">Reference proteome</keyword>
<comment type="domain">
    <text evidence="8">Domain I is involved in oligomerization and binding regulators, domain II is flexibile and of varying length in different bacteria, domain III forms the AAA+ region, while domain IV binds dsDNA.</text>
</comment>
<evidence type="ECO:0000256" key="3">
    <source>
        <dbReference type="ARBA" id="ARBA00022705"/>
    </source>
</evidence>
<dbReference type="SMART" id="SM00382">
    <property type="entry name" value="AAA"/>
    <property type="match status" value="1"/>
</dbReference>
<dbReference type="SUPFAM" id="SSF48295">
    <property type="entry name" value="TrpR-like"/>
    <property type="match status" value="1"/>
</dbReference>
<dbReference type="InterPro" id="IPR020591">
    <property type="entry name" value="Chromosome_initiator_DnaA-like"/>
</dbReference>
<dbReference type="InterPro" id="IPR001957">
    <property type="entry name" value="Chromosome_initiator_DnaA"/>
</dbReference>
<feature type="region of interest" description="Domain IV, binds dsDNA" evidence="8">
    <location>
        <begin position="339"/>
        <end position="458"/>
    </location>
</feature>
<dbReference type="EMBL" id="AONI01000015">
    <property type="protein sequence ID" value="EPX77350.1"/>
    <property type="molecule type" value="Genomic_DNA"/>
</dbReference>
<dbReference type="PATRIC" id="fig|1123360.3.peg.3045"/>
<dbReference type="InterPro" id="IPR013159">
    <property type="entry name" value="DnaA_C"/>
</dbReference>
<dbReference type="RefSeq" id="WP_021102421.1">
    <property type="nucleotide sequence ID" value="NZ_KE557314.1"/>
</dbReference>
<dbReference type="GO" id="GO:0008289">
    <property type="term" value="F:lipid binding"/>
    <property type="evidence" value="ECO:0007669"/>
    <property type="project" value="UniProtKB-KW"/>
</dbReference>
<dbReference type="CDD" id="cd00009">
    <property type="entry name" value="AAA"/>
    <property type="match status" value="1"/>
</dbReference>
<dbReference type="GO" id="GO:0006275">
    <property type="term" value="P:regulation of DNA replication"/>
    <property type="evidence" value="ECO:0007669"/>
    <property type="project" value="UniProtKB-UniRule"/>
</dbReference>
<dbReference type="SUPFAM" id="SSF52540">
    <property type="entry name" value="P-loop containing nucleoside triphosphate hydrolases"/>
    <property type="match status" value="1"/>
</dbReference>
<evidence type="ECO:0000256" key="5">
    <source>
        <dbReference type="ARBA" id="ARBA00022840"/>
    </source>
</evidence>
<feature type="domain" description="AAA+ ATPase" evidence="12">
    <location>
        <begin position="150"/>
        <end position="280"/>
    </location>
</feature>
<dbReference type="InterPro" id="IPR024633">
    <property type="entry name" value="DnaA_N_dom"/>
</dbReference>
<feature type="binding site" evidence="8">
    <location>
        <position position="165"/>
    </location>
    <ligand>
        <name>ATP</name>
        <dbReference type="ChEBI" id="CHEBI:30616"/>
    </ligand>
</feature>
<evidence type="ECO:0000313" key="14">
    <source>
        <dbReference type="EMBL" id="EPX77350.1"/>
    </source>
</evidence>
<dbReference type="HOGENOM" id="CLU_026910_3_0_5"/>
<dbReference type="Pfam" id="PF00308">
    <property type="entry name" value="Bac_DnaA"/>
    <property type="match status" value="1"/>
</dbReference>
<comment type="subcellular location">
    <subcellularLocation>
        <location evidence="8">Cytoplasm</location>
    </subcellularLocation>
</comment>
<protein>
    <recommendedName>
        <fullName evidence="8 9">Chromosomal replication initiator protein DnaA</fullName>
    </recommendedName>
</protein>
<evidence type="ECO:0000256" key="7">
    <source>
        <dbReference type="ARBA" id="ARBA00023125"/>
    </source>
</evidence>
<evidence type="ECO:0000259" key="12">
    <source>
        <dbReference type="SMART" id="SM00382"/>
    </source>
</evidence>
<accession>S9RGX7</accession>
<dbReference type="Gene3D" id="1.10.8.60">
    <property type="match status" value="1"/>
</dbReference>
<dbReference type="Proteomes" id="UP000015351">
    <property type="component" value="Unassembled WGS sequence"/>
</dbReference>
<comment type="caution">
    <text evidence="8">Lacks conserved residue(s) required for the propagation of feature annotation.</text>
</comment>
<dbReference type="Gene3D" id="3.30.300.180">
    <property type="match status" value="1"/>
</dbReference>
<reference evidence="15" key="1">
    <citation type="journal article" date="2013" name="Stand. Genomic Sci.">
        <title>Genome sequence of the Litoreibacter arenae type strain (DSM 19593(T)), a member of the Roseobacter clade isolated from sea sand.</title>
        <authorList>
            <person name="Riedel T."/>
            <person name="Fiebig A."/>
            <person name="Petersen J."/>
            <person name="Gronow S."/>
            <person name="Kyrpides N.C."/>
            <person name="Goker M."/>
            <person name="Klenk H.P."/>
        </authorList>
    </citation>
    <scope>NUCLEOTIDE SEQUENCE [LARGE SCALE GENOMIC DNA]</scope>
    <source>
        <strain evidence="15">DSM 19593</strain>
    </source>
</reference>
<dbReference type="SMART" id="SM00760">
    <property type="entry name" value="Bac_DnaA_C"/>
    <property type="match status" value="1"/>
</dbReference>
<dbReference type="InterPro" id="IPR013317">
    <property type="entry name" value="DnaA_dom"/>
</dbReference>
<evidence type="ECO:0000256" key="11">
    <source>
        <dbReference type="RuleBase" id="RU004227"/>
    </source>
</evidence>
<evidence type="ECO:0000256" key="6">
    <source>
        <dbReference type="ARBA" id="ARBA00023121"/>
    </source>
</evidence>
<keyword evidence="5 8" id="KW-0067">ATP-binding</keyword>
<dbReference type="PANTHER" id="PTHR30050:SF2">
    <property type="entry name" value="CHROMOSOMAL REPLICATION INITIATOR PROTEIN DNAA"/>
    <property type="match status" value="1"/>
</dbReference>
<dbReference type="GO" id="GO:0006270">
    <property type="term" value="P:DNA replication initiation"/>
    <property type="evidence" value="ECO:0007669"/>
    <property type="project" value="UniProtKB-UniRule"/>
</dbReference>
<evidence type="ECO:0000313" key="15">
    <source>
        <dbReference type="Proteomes" id="UP000015351"/>
    </source>
</evidence>
<comment type="subunit">
    <text evidence="8">Oligomerizes as a right-handed, spiral filament on DNA at oriC.</text>
</comment>
<comment type="similarity">
    <text evidence="1 8 11">Belongs to the DnaA family.</text>
</comment>
<dbReference type="PROSITE" id="PS01008">
    <property type="entry name" value="DNAA"/>
    <property type="match status" value="1"/>
</dbReference>
<dbReference type="AlphaFoldDB" id="S9RGX7"/>
<dbReference type="GO" id="GO:0005737">
    <property type="term" value="C:cytoplasm"/>
    <property type="evidence" value="ECO:0007669"/>
    <property type="project" value="UniProtKB-SubCell"/>
</dbReference>
<name>S9RGX7_9RHOB</name>
<feature type="binding site" evidence="8">
    <location>
        <position position="161"/>
    </location>
    <ligand>
        <name>ATP</name>
        <dbReference type="ChEBI" id="CHEBI:30616"/>
    </ligand>
</feature>
<dbReference type="CDD" id="cd06571">
    <property type="entry name" value="Bac_DnaA_C"/>
    <property type="match status" value="1"/>
</dbReference>
<dbReference type="NCBIfam" id="TIGR00362">
    <property type="entry name" value="DnaA"/>
    <property type="match status" value="1"/>
</dbReference>
<dbReference type="Gene3D" id="3.40.50.300">
    <property type="entry name" value="P-loop containing nucleotide triphosphate hydrolases"/>
    <property type="match status" value="1"/>
</dbReference>